<proteinExistence type="predicted"/>
<dbReference type="AlphaFoldDB" id="A0A2N5X548"/>
<keyword evidence="2" id="KW-1185">Reference proteome</keyword>
<reference evidence="1 2" key="1">
    <citation type="submission" date="2018-01" db="EMBL/GenBank/DDBJ databases">
        <title>The draft genome sequence of Halioglobus lutimaris HF004.</title>
        <authorList>
            <person name="Du Z.-J."/>
            <person name="Shi M.-J."/>
        </authorList>
    </citation>
    <scope>NUCLEOTIDE SEQUENCE [LARGE SCALE GENOMIC DNA]</scope>
    <source>
        <strain evidence="1 2">HF004</strain>
    </source>
</reference>
<dbReference type="EMBL" id="PKUS01000005">
    <property type="protein sequence ID" value="PLW69603.1"/>
    <property type="molecule type" value="Genomic_DNA"/>
</dbReference>
<gene>
    <name evidence="1" type="ORF">C0039_06220</name>
</gene>
<evidence type="ECO:0000313" key="1">
    <source>
        <dbReference type="EMBL" id="PLW69603.1"/>
    </source>
</evidence>
<name>A0A2N5X548_9GAMM</name>
<sequence length="84" mass="9119">MPGRAEQISNIEHEGGSYLRWALAYRPRARVRLTIIFPRVLKLSINDPSMAGGDPAMELLAFASKLPIVWPGSAGVVAFAQGAR</sequence>
<evidence type="ECO:0000313" key="2">
    <source>
        <dbReference type="Proteomes" id="UP000235005"/>
    </source>
</evidence>
<comment type="caution">
    <text evidence="1">The sequence shown here is derived from an EMBL/GenBank/DDBJ whole genome shotgun (WGS) entry which is preliminary data.</text>
</comment>
<protein>
    <submittedName>
        <fullName evidence="1">Uncharacterized protein</fullName>
    </submittedName>
</protein>
<accession>A0A2N5X548</accession>
<dbReference type="Proteomes" id="UP000235005">
    <property type="component" value="Unassembled WGS sequence"/>
</dbReference>
<organism evidence="1 2">
    <name type="scientific">Pseudohalioglobus lutimaris</name>
    <dbReference type="NCBI Taxonomy" id="1737061"/>
    <lineage>
        <taxon>Bacteria</taxon>
        <taxon>Pseudomonadati</taxon>
        <taxon>Pseudomonadota</taxon>
        <taxon>Gammaproteobacteria</taxon>
        <taxon>Cellvibrionales</taxon>
        <taxon>Halieaceae</taxon>
        <taxon>Pseudohalioglobus</taxon>
    </lineage>
</organism>